<feature type="transmembrane region" description="Helical" evidence="1">
    <location>
        <begin position="21"/>
        <end position="44"/>
    </location>
</feature>
<evidence type="ECO:0000256" key="1">
    <source>
        <dbReference type="SAM" id="Phobius"/>
    </source>
</evidence>
<feature type="transmembrane region" description="Helical" evidence="1">
    <location>
        <begin position="270"/>
        <end position="297"/>
    </location>
</feature>
<feature type="transmembrane region" description="Helical" evidence="1">
    <location>
        <begin position="107"/>
        <end position="124"/>
    </location>
</feature>
<feature type="transmembrane region" description="Helical" evidence="1">
    <location>
        <begin position="303"/>
        <end position="327"/>
    </location>
</feature>
<evidence type="ECO:0000313" key="2">
    <source>
        <dbReference type="EMBL" id="MCU6793579.1"/>
    </source>
</evidence>
<keyword evidence="1" id="KW-1133">Transmembrane helix</keyword>
<feature type="transmembrane region" description="Helical" evidence="1">
    <location>
        <begin position="130"/>
        <end position="152"/>
    </location>
</feature>
<keyword evidence="1" id="KW-0812">Transmembrane</keyword>
<feature type="transmembrane region" description="Helical" evidence="1">
    <location>
        <begin position="374"/>
        <end position="393"/>
    </location>
</feature>
<dbReference type="InterPro" id="IPR010288">
    <property type="entry name" value="EcsB_ABC"/>
</dbReference>
<protein>
    <submittedName>
        <fullName evidence="2">ABC transporter permease</fullName>
    </submittedName>
</protein>
<sequence>MMDTQALYRRREAEFLKEIRPYLHYALQSLSIAAGIGFLVFMIGYRQFLQWVTPEFPWQLTATVCMMLVLGGGRIRTYLQQADTLFLLPQEPAMAIYLQTAMRRARIIGSILVAVGWLIVWPMYHKLAPSSGWLFLLLLLVWLVFKQVLLFGKWTEQQLLEQRTRYLFIVLRWLLCAGPTYTVFNLGPGYGAGILAVGSLAYLGILRLPRQYKVHWNLLIDWELRHKASIYRILNLFIDVPELRGKARNIRWLNKIVNFIPFQRKSTYKYLFTLVWLRSELFGMTCRFTVIGILLMIAFDNKILAAVLYAILAIFSAVQLADLLRYYREHLWQHIYPLSPHLRKQSLRVVRLTLHLCMLVLIIIPAFWTLSAPLWAAIMLIIAACGSMIYHRFK</sequence>
<feature type="transmembrane region" description="Helical" evidence="1">
    <location>
        <begin position="56"/>
        <end position="75"/>
    </location>
</feature>
<keyword evidence="3" id="KW-1185">Reference proteome</keyword>
<dbReference type="RefSeq" id="WP_262684840.1">
    <property type="nucleotide sequence ID" value="NZ_JAOQIO010000055.1"/>
</dbReference>
<feature type="transmembrane region" description="Helical" evidence="1">
    <location>
        <begin position="348"/>
        <end position="368"/>
    </location>
</feature>
<organism evidence="2 3">
    <name type="scientific">Paenibacillus baimaensis</name>
    <dbReference type="NCBI Taxonomy" id="2982185"/>
    <lineage>
        <taxon>Bacteria</taxon>
        <taxon>Bacillati</taxon>
        <taxon>Bacillota</taxon>
        <taxon>Bacilli</taxon>
        <taxon>Bacillales</taxon>
        <taxon>Paenibacillaceae</taxon>
        <taxon>Paenibacillus</taxon>
    </lineage>
</organism>
<feature type="transmembrane region" description="Helical" evidence="1">
    <location>
        <begin position="164"/>
        <end position="184"/>
    </location>
</feature>
<dbReference type="EMBL" id="JAOQIO010000055">
    <property type="protein sequence ID" value="MCU6793579.1"/>
    <property type="molecule type" value="Genomic_DNA"/>
</dbReference>
<dbReference type="Proteomes" id="UP001652445">
    <property type="component" value="Unassembled WGS sequence"/>
</dbReference>
<dbReference type="Pfam" id="PF05975">
    <property type="entry name" value="EcsB"/>
    <property type="match status" value="1"/>
</dbReference>
<comment type="caution">
    <text evidence="2">The sequence shown here is derived from an EMBL/GenBank/DDBJ whole genome shotgun (WGS) entry which is preliminary data.</text>
</comment>
<accession>A0ABT2UG17</accession>
<gene>
    <name evidence="2" type="ORF">OB236_15850</name>
</gene>
<keyword evidence="1" id="KW-0472">Membrane</keyword>
<dbReference type="PIRSF" id="PIRSF037259">
    <property type="entry name" value="EcsB_ABC"/>
    <property type="match status" value="1"/>
</dbReference>
<evidence type="ECO:0000313" key="3">
    <source>
        <dbReference type="Proteomes" id="UP001652445"/>
    </source>
</evidence>
<proteinExistence type="predicted"/>
<name>A0ABT2UG17_9BACL</name>
<feature type="transmembrane region" description="Helical" evidence="1">
    <location>
        <begin position="190"/>
        <end position="208"/>
    </location>
</feature>
<reference evidence="2 3" key="1">
    <citation type="submission" date="2022-09" db="EMBL/GenBank/DDBJ databases">
        <authorList>
            <person name="Han X.L."/>
            <person name="Wang Q."/>
            <person name="Lu T."/>
        </authorList>
    </citation>
    <scope>NUCLEOTIDE SEQUENCE [LARGE SCALE GENOMIC DNA]</scope>
    <source>
        <strain evidence="2 3">WQ 127069</strain>
    </source>
</reference>